<dbReference type="Gene3D" id="1.20.5.170">
    <property type="match status" value="1"/>
</dbReference>
<dbReference type="InterPro" id="IPR038425">
    <property type="entry name" value="GAT_sf"/>
</dbReference>
<dbReference type="AlphaFoldDB" id="A0A9X0CI64"/>
<accession>A0A9X0CI64</accession>
<dbReference type="InterPro" id="IPR041198">
    <property type="entry name" value="GGA_N-GAT"/>
</dbReference>
<dbReference type="EMBL" id="MU827778">
    <property type="protein sequence ID" value="KAJ7340132.1"/>
    <property type="molecule type" value="Genomic_DNA"/>
</dbReference>
<dbReference type="InterPro" id="IPR027422">
    <property type="entry name" value="GGA1-3"/>
</dbReference>
<dbReference type="Gene3D" id="1.20.58.160">
    <property type="match status" value="1"/>
</dbReference>
<dbReference type="GO" id="GO:0006893">
    <property type="term" value="P:Golgi to plasma membrane transport"/>
    <property type="evidence" value="ECO:0007669"/>
    <property type="project" value="TreeGrafter"/>
</dbReference>
<dbReference type="OrthoDB" id="447025at2759"/>
<dbReference type="GO" id="GO:0005802">
    <property type="term" value="C:trans-Golgi network"/>
    <property type="evidence" value="ECO:0007669"/>
    <property type="project" value="InterPro"/>
</dbReference>
<sequence>MLKQQGIVTRDPEDPYAQPSEENPEEDKTKDITIFQDEEKVKALARLLKSSHPEDLQAANRLIKTMVRQDEMKMERLVKRNTEIETCCNNIKLLTEMLNHYSPSSPFSG</sequence>
<organism evidence="3 4">
    <name type="scientific">Desmophyllum pertusum</name>
    <dbReference type="NCBI Taxonomy" id="174260"/>
    <lineage>
        <taxon>Eukaryota</taxon>
        <taxon>Metazoa</taxon>
        <taxon>Cnidaria</taxon>
        <taxon>Anthozoa</taxon>
        <taxon>Hexacorallia</taxon>
        <taxon>Scleractinia</taxon>
        <taxon>Caryophylliina</taxon>
        <taxon>Caryophylliidae</taxon>
        <taxon>Desmophyllum</taxon>
    </lineage>
</organism>
<dbReference type="InterPro" id="IPR004152">
    <property type="entry name" value="GAT_dom"/>
</dbReference>
<feature type="region of interest" description="Disordered" evidence="1">
    <location>
        <begin position="1"/>
        <end position="29"/>
    </location>
</feature>
<protein>
    <submittedName>
        <fullName evidence="3">ARF-binding protein</fullName>
    </submittedName>
</protein>
<dbReference type="Pfam" id="PF18308">
    <property type="entry name" value="GGA_N-GAT"/>
    <property type="match status" value="1"/>
</dbReference>
<gene>
    <name evidence="3" type="primary">GGA1_2</name>
    <name evidence="3" type="ORF">OS493_002858</name>
</gene>
<dbReference type="PANTHER" id="PTHR45905:SF1">
    <property type="entry name" value="GOLGI-LOCALIZED, GAMMA-ADAPTIN EAR CONTAINING, ARF BINDING PROTEIN"/>
    <property type="match status" value="1"/>
</dbReference>
<dbReference type="GO" id="GO:0043130">
    <property type="term" value="F:ubiquitin binding"/>
    <property type="evidence" value="ECO:0007669"/>
    <property type="project" value="InterPro"/>
</dbReference>
<evidence type="ECO:0000313" key="3">
    <source>
        <dbReference type="EMBL" id="KAJ7340132.1"/>
    </source>
</evidence>
<dbReference type="PANTHER" id="PTHR45905">
    <property type="entry name" value="GOLGI-LOCALIZED, GAMMA-ADAPTIN EAR CONTAINING, ARF BINDING PROTEIN"/>
    <property type="match status" value="1"/>
</dbReference>
<dbReference type="Proteomes" id="UP001163046">
    <property type="component" value="Unassembled WGS sequence"/>
</dbReference>
<proteinExistence type="predicted"/>
<evidence type="ECO:0000313" key="4">
    <source>
        <dbReference type="Proteomes" id="UP001163046"/>
    </source>
</evidence>
<dbReference type="SUPFAM" id="SSF89009">
    <property type="entry name" value="GAT-like domain"/>
    <property type="match status" value="1"/>
</dbReference>
<comment type="caution">
    <text evidence="3">The sequence shown here is derived from an EMBL/GenBank/DDBJ whole genome shotgun (WGS) entry which is preliminary data.</text>
</comment>
<dbReference type="FunFam" id="1.20.5.170:FF:000023">
    <property type="entry name" value="ADP-ribosylation factor-binding protein GGA3 isoform X1"/>
    <property type="match status" value="1"/>
</dbReference>
<keyword evidence="4" id="KW-1185">Reference proteome</keyword>
<reference evidence="3" key="1">
    <citation type="submission" date="2023-01" db="EMBL/GenBank/DDBJ databases">
        <title>Genome assembly of the deep-sea coral Lophelia pertusa.</title>
        <authorList>
            <person name="Herrera S."/>
            <person name="Cordes E."/>
        </authorList>
    </citation>
    <scope>NUCLEOTIDE SEQUENCE</scope>
    <source>
        <strain evidence="3">USNM1676648</strain>
        <tissue evidence="3">Polyp</tissue>
    </source>
</reference>
<dbReference type="GO" id="GO:0031267">
    <property type="term" value="F:small GTPase binding"/>
    <property type="evidence" value="ECO:0007669"/>
    <property type="project" value="InterPro"/>
</dbReference>
<feature type="domain" description="GAT" evidence="2">
    <location>
        <begin position="37"/>
        <end position="109"/>
    </location>
</feature>
<evidence type="ECO:0000259" key="2">
    <source>
        <dbReference type="PROSITE" id="PS50909"/>
    </source>
</evidence>
<evidence type="ECO:0000256" key="1">
    <source>
        <dbReference type="SAM" id="MobiDB-lite"/>
    </source>
</evidence>
<dbReference type="PROSITE" id="PS50909">
    <property type="entry name" value="GAT"/>
    <property type="match status" value="1"/>
</dbReference>
<dbReference type="GO" id="GO:0006886">
    <property type="term" value="P:intracellular protein transport"/>
    <property type="evidence" value="ECO:0007669"/>
    <property type="project" value="InterPro"/>
</dbReference>
<dbReference type="GO" id="GO:0034394">
    <property type="term" value="P:protein localization to cell surface"/>
    <property type="evidence" value="ECO:0007669"/>
    <property type="project" value="TreeGrafter"/>
</dbReference>
<dbReference type="GO" id="GO:0035091">
    <property type="term" value="F:phosphatidylinositol binding"/>
    <property type="evidence" value="ECO:0007669"/>
    <property type="project" value="InterPro"/>
</dbReference>
<name>A0A9X0CI64_9CNID</name>